<organism evidence="2">
    <name type="scientific">hydrothermal vent metagenome</name>
    <dbReference type="NCBI Taxonomy" id="652676"/>
    <lineage>
        <taxon>unclassified sequences</taxon>
        <taxon>metagenomes</taxon>
        <taxon>ecological metagenomes</taxon>
    </lineage>
</organism>
<sequence length="72" mass="8383">MFGKFIADLAHLVEVHRSRRKLAALSDDRLRDLGITRRQAELEAGRLPWDSDGFQKICKFGSKITRTHFSRR</sequence>
<protein>
    <recommendedName>
        <fullName evidence="1">YjiS-like domain-containing protein</fullName>
    </recommendedName>
</protein>
<evidence type="ECO:0000259" key="1">
    <source>
        <dbReference type="Pfam" id="PF06568"/>
    </source>
</evidence>
<name>A0A3B0U7P4_9ZZZZ</name>
<proteinExistence type="predicted"/>
<dbReference type="Pfam" id="PF06568">
    <property type="entry name" value="YjiS-like"/>
    <property type="match status" value="1"/>
</dbReference>
<gene>
    <name evidence="2" type="ORF">MNBD_ALPHA09-1295</name>
</gene>
<feature type="domain" description="YjiS-like" evidence="1">
    <location>
        <begin position="16"/>
        <end position="41"/>
    </location>
</feature>
<accession>A0A3B0U7P4</accession>
<evidence type="ECO:0000313" key="2">
    <source>
        <dbReference type="EMBL" id="VAW15446.1"/>
    </source>
</evidence>
<reference evidence="2" key="1">
    <citation type="submission" date="2018-06" db="EMBL/GenBank/DDBJ databases">
        <authorList>
            <person name="Zhirakovskaya E."/>
        </authorList>
    </citation>
    <scope>NUCLEOTIDE SEQUENCE</scope>
</reference>
<dbReference type="InterPro" id="IPR009506">
    <property type="entry name" value="YjiS-like"/>
</dbReference>
<dbReference type="EMBL" id="UOEM01000085">
    <property type="protein sequence ID" value="VAW15446.1"/>
    <property type="molecule type" value="Genomic_DNA"/>
</dbReference>
<dbReference type="AlphaFoldDB" id="A0A3B0U7P4"/>